<dbReference type="InterPro" id="IPR011701">
    <property type="entry name" value="MFS"/>
</dbReference>
<keyword evidence="4 6" id="KW-0472">Membrane</keyword>
<reference evidence="8" key="2">
    <citation type="submission" date="2020-04" db="EMBL/GenBank/DDBJ databases">
        <authorList>
            <consortium name="NCBI Genome Project"/>
        </authorList>
    </citation>
    <scope>NUCLEOTIDE SEQUENCE</scope>
    <source>
        <strain evidence="8">CBS 342.82</strain>
    </source>
</reference>
<keyword evidence="7" id="KW-1185">Reference proteome</keyword>
<organism evidence="8">
    <name type="scientific">Dissoconium aciculare CBS 342.82</name>
    <dbReference type="NCBI Taxonomy" id="1314786"/>
    <lineage>
        <taxon>Eukaryota</taxon>
        <taxon>Fungi</taxon>
        <taxon>Dikarya</taxon>
        <taxon>Ascomycota</taxon>
        <taxon>Pezizomycotina</taxon>
        <taxon>Dothideomycetes</taxon>
        <taxon>Dothideomycetidae</taxon>
        <taxon>Mycosphaerellales</taxon>
        <taxon>Dissoconiaceae</taxon>
        <taxon>Dissoconium</taxon>
    </lineage>
</organism>
<feature type="transmembrane region" description="Helical" evidence="6">
    <location>
        <begin position="426"/>
        <end position="443"/>
    </location>
</feature>
<evidence type="ECO:0000256" key="1">
    <source>
        <dbReference type="ARBA" id="ARBA00004141"/>
    </source>
</evidence>
<comment type="subcellular location">
    <subcellularLocation>
        <location evidence="1">Membrane</location>
        <topology evidence="1">Multi-pass membrane protein</topology>
    </subcellularLocation>
</comment>
<feature type="transmembrane region" description="Helical" evidence="6">
    <location>
        <begin position="382"/>
        <end position="406"/>
    </location>
</feature>
<keyword evidence="2 6" id="KW-0812">Transmembrane</keyword>
<dbReference type="SUPFAM" id="SSF103473">
    <property type="entry name" value="MFS general substrate transporter"/>
    <property type="match status" value="1"/>
</dbReference>
<dbReference type="InterPro" id="IPR036259">
    <property type="entry name" value="MFS_trans_sf"/>
</dbReference>
<feature type="transmembrane region" description="Helical" evidence="6">
    <location>
        <begin position="100"/>
        <end position="131"/>
    </location>
</feature>
<dbReference type="PANTHER" id="PTHR23502:SF23">
    <property type="entry name" value="FLUCONAZOLE RESISTANCE PROTEIN 1"/>
    <property type="match status" value="1"/>
</dbReference>
<feature type="transmembrane region" description="Helical" evidence="6">
    <location>
        <begin position="450"/>
        <end position="476"/>
    </location>
</feature>
<protein>
    <submittedName>
        <fullName evidence="8">MFS general substrate transporter</fullName>
    </submittedName>
</protein>
<proteinExistence type="predicted"/>
<evidence type="ECO:0000256" key="3">
    <source>
        <dbReference type="ARBA" id="ARBA00022989"/>
    </source>
</evidence>
<dbReference type="GeneID" id="54363480"/>
<gene>
    <name evidence="8" type="ORF">K489DRAFT_383702</name>
</gene>
<feature type="transmembrane region" description="Helical" evidence="6">
    <location>
        <begin position="514"/>
        <end position="537"/>
    </location>
</feature>
<accession>A0A6J3LW47</accession>
<evidence type="ECO:0000256" key="4">
    <source>
        <dbReference type="ARBA" id="ARBA00023136"/>
    </source>
</evidence>
<evidence type="ECO:0000256" key="6">
    <source>
        <dbReference type="SAM" id="Phobius"/>
    </source>
</evidence>
<dbReference type="AlphaFoldDB" id="A0A6J3LW47"/>
<evidence type="ECO:0000313" key="8">
    <source>
        <dbReference type="RefSeq" id="XP_033456520.1"/>
    </source>
</evidence>
<name>A0A6J3LW47_9PEZI</name>
<feature type="transmembrane region" description="Helical" evidence="6">
    <location>
        <begin position="169"/>
        <end position="190"/>
    </location>
</feature>
<dbReference type="GO" id="GO:0015244">
    <property type="term" value="F:fluconazole transmembrane transporter activity"/>
    <property type="evidence" value="ECO:0007669"/>
    <property type="project" value="TreeGrafter"/>
</dbReference>
<evidence type="ECO:0000313" key="7">
    <source>
        <dbReference type="Proteomes" id="UP000504637"/>
    </source>
</evidence>
<feature type="transmembrane region" description="Helical" evidence="6">
    <location>
        <begin position="137"/>
        <end position="157"/>
    </location>
</feature>
<sequence length="551" mass="59579">MSKLDLEGSVSGGGGGLSGSYSDVGHDDDDEHHLTVGKRPRANKGDVIDDDDASSLASLLHDGEIVDDDDDEDLPLSRLEMLDPIGPGLDPQNWPRWKKLWVAVSIAFYTSVFYSGSSIFMVSVPGVMVLYHVGQEHALMGLSLYVLSYGLGPLLWAPLSEVRWIGRNPVYIFTILAFVAISFLTATMALKGLFGFLVLRFLQGFFGSPCLANGGASMHDIFTEQELPYALGIWIAFAYAGPALGPALAAKATEVYGWQFPMWFIAYGSVLACVVLLVLPETYLPKILYRQGAYARIGGGPDGHHLEQAQRHAGQSPSSSRGDSVWATLKDSLIKPLEISLLDPSVNFVNIYTSFCYATYYTFFDALPITYMTKYGFNLTQVAVACTCIMFGCAAGAAAYFSYVYYVANPAAARGTSVQEDRLKPALVAVCLIPVGILVFAHASDGRLHWLVGMSGIALYSAAVFVILQCLSMYMLQSYPAYAASLFAANDACRSVLAAAAVHLGLPFYMKLGVVWGCSILAAVSVLGIVGMFVLYWKGPSLRARSKFAVK</sequence>
<keyword evidence="3 6" id="KW-1133">Transmembrane helix</keyword>
<feature type="transmembrane region" description="Helical" evidence="6">
    <location>
        <begin position="260"/>
        <end position="279"/>
    </location>
</feature>
<dbReference type="GO" id="GO:0005886">
    <property type="term" value="C:plasma membrane"/>
    <property type="evidence" value="ECO:0007669"/>
    <property type="project" value="TreeGrafter"/>
</dbReference>
<feature type="region of interest" description="Disordered" evidence="5">
    <location>
        <begin position="1"/>
        <end position="49"/>
    </location>
</feature>
<dbReference type="OrthoDB" id="3648854at2759"/>
<dbReference type="Gene3D" id="1.20.1250.20">
    <property type="entry name" value="MFS general substrate transporter like domains"/>
    <property type="match status" value="1"/>
</dbReference>
<dbReference type="GO" id="GO:1990961">
    <property type="term" value="P:xenobiotic detoxification by transmembrane export across the plasma membrane"/>
    <property type="evidence" value="ECO:0007669"/>
    <property type="project" value="TreeGrafter"/>
</dbReference>
<dbReference type="PANTHER" id="PTHR23502">
    <property type="entry name" value="MAJOR FACILITATOR SUPERFAMILY"/>
    <property type="match status" value="1"/>
</dbReference>
<dbReference type="Proteomes" id="UP000504637">
    <property type="component" value="Unplaced"/>
</dbReference>
<reference evidence="8" key="1">
    <citation type="submission" date="2020-01" db="EMBL/GenBank/DDBJ databases">
        <authorList>
            <consortium name="DOE Joint Genome Institute"/>
            <person name="Haridas S."/>
            <person name="Albert R."/>
            <person name="Binder M."/>
            <person name="Bloem J."/>
            <person name="Labutti K."/>
            <person name="Salamov A."/>
            <person name="Andreopoulos B."/>
            <person name="Baker S.E."/>
            <person name="Barry K."/>
            <person name="Bills G."/>
            <person name="Bluhm B.H."/>
            <person name="Cannon C."/>
            <person name="Castanera R."/>
            <person name="Culley D.E."/>
            <person name="Daum C."/>
            <person name="Ezra D."/>
            <person name="Gonzalez J.B."/>
            <person name="Henrissat B."/>
            <person name="Kuo A."/>
            <person name="Liang C."/>
            <person name="Lipzen A."/>
            <person name="Lutzoni F."/>
            <person name="Magnuson J."/>
            <person name="Mondo S."/>
            <person name="Nolan M."/>
            <person name="Ohm R."/>
            <person name="Pangilinan J."/>
            <person name="Park H.-J."/>
            <person name="Ramirez L."/>
            <person name="Alfaro M."/>
            <person name="Sun H."/>
            <person name="Tritt A."/>
            <person name="Yoshinaga Y."/>
            <person name="Zwiers L.-H."/>
            <person name="Turgeon B.G."/>
            <person name="Goodwin S.B."/>
            <person name="Spatafora J.W."/>
            <person name="Crous P.W."/>
            <person name="Grigoriev I.V."/>
        </authorList>
    </citation>
    <scope>NUCLEOTIDE SEQUENCE</scope>
    <source>
        <strain evidence="8">CBS 342.82</strain>
    </source>
</reference>
<reference evidence="8" key="3">
    <citation type="submission" date="2025-08" db="UniProtKB">
        <authorList>
            <consortium name="RefSeq"/>
        </authorList>
    </citation>
    <scope>IDENTIFICATION</scope>
    <source>
        <strain evidence="8">CBS 342.82</strain>
    </source>
</reference>
<feature type="transmembrane region" description="Helical" evidence="6">
    <location>
        <begin position="227"/>
        <end position="248"/>
    </location>
</feature>
<dbReference type="Pfam" id="PF07690">
    <property type="entry name" value="MFS_1"/>
    <property type="match status" value="1"/>
</dbReference>
<evidence type="ECO:0000256" key="5">
    <source>
        <dbReference type="SAM" id="MobiDB-lite"/>
    </source>
</evidence>
<dbReference type="RefSeq" id="XP_033456520.1">
    <property type="nucleotide sequence ID" value="XM_033605680.1"/>
</dbReference>
<evidence type="ECO:0000256" key="2">
    <source>
        <dbReference type="ARBA" id="ARBA00022692"/>
    </source>
</evidence>